<name>A0A811Q511_9POAL</name>
<evidence type="ECO:0000259" key="1">
    <source>
        <dbReference type="SMART" id="SM00256"/>
    </source>
</evidence>
<dbReference type="SUPFAM" id="SSF81383">
    <property type="entry name" value="F-box domain"/>
    <property type="match status" value="1"/>
</dbReference>
<comment type="caution">
    <text evidence="2">The sequence shown here is derived from an EMBL/GenBank/DDBJ whole genome shotgun (WGS) entry which is preliminary data.</text>
</comment>
<dbReference type="InterPro" id="IPR001810">
    <property type="entry name" value="F-box_dom"/>
</dbReference>
<organism evidence="2 3">
    <name type="scientific">Miscanthus lutarioriparius</name>
    <dbReference type="NCBI Taxonomy" id="422564"/>
    <lineage>
        <taxon>Eukaryota</taxon>
        <taxon>Viridiplantae</taxon>
        <taxon>Streptophyta</taxon>
        <taxon>Embryophyta</taxon>
        <taxon>Tracheophyta</taxon>
        <taxon>Spermatophyta</taxon>
        <taxon>Magnoliopsida</taxon>
        <taxon>Liliopsida</taxon>
        <taxon>Poales</taxon>
        <taxon>Poaceae</taxon>
        <taxon>PACMAD clade</taxon>
        <taxon>Panicoideae</taxon>
        <taxon>Andropogonodae</taxon>
        <taxon>Andropogoneae</taxon>
        <taxon>Saccharinae</taxon>
        <taxon>Miscanthus</taxon>
    </lineage>
</organism>
<keyword evidence="3" id="KW-1185">Reference proteome</keyword>
<dbReference type="SMART" id="SM00256">
    <property type="entry name" value="FBOX"/>
    <property type="match status" value="1"/>
</dbReference>
<gene>
    <name evidence="2" type="ORF">NCGR_LOCUS36940</name>
</gene>
<evidence type="ECO:0000313" key="2">
    <source>
        <dbReference type="EMBL" id="CAD6253310.1"/>
    </source>
</evidence>
<accession>A0A811Q511</accession>
<dbReference type="Pfam" id="PF00646">
    <property type="entry name" value="F-box"/>
    <property type="match status" value="1"/>
</dbReference>
<dbReference type="Pfam" id="PF03478">
    <property type="entry name" value="Beta-prop_KIB1-4"/>
    <property type="match status" value="2"/>
</dbReference>
<dbReference type="InterPro" id="IPR005174">
    <property type="entry name" value="KIB1-4_b-propeller"/>
</dbReference>
<proteinExistence type="predicted"/>
<dbReference type="InterPro" id="IPR036047">
    <property type="entry name" value="F-box-like_dom_sf"/>
</dbReference>
<dbReference type="OrthoDB" id="642536at2759"/>
<protein>
    <recommendedName>
        <fullName evidence="1">F-box domain-containing protein</fullName>
    </recommendedName>
</protein>
<feature type="domain" description="F-box" evidence="1">
    <location>
        <begin position="66"/>
        <end position="107"/>
    </location>
</feature>
<sequence>MDTRTGSSADQIRDASLPVCSRNGAKASRSLAAVAKTRCSTKCVPGSEAPRLDEAQDPQHLLWADLPADIIGVVAARLTLLEDRARLRSVCRAWRAAARIHRRLPPCPPLLVLSDFSFFSFRSEGTMMGACRRVPLPERETAGKSLPIISGSGVVNCAINTAPCVMSFSKVILSSPPDSGSMCVVVALSDIKSAAKLALWRSGMKSWCVCDGAWTADLIDIIFCQGKLFMLSCSEVAADLLVFEIADDNSVLMVSHVECCAIEMPEVSDSLCKNIWCILEWRGKLLIVEICHRNDEFGESFVEVRVFEADLSTNPVRLTEIESLDGDCIFISPCSSKSFRPCHYGEGGGDLIYIFLLGHLHRFVYNMKDGTMAPFAADIPEDKLGEADGKVMNSTFYFLLNELLEINSTPGMLSWCVCLGGCITGSSDIAFYQGKLYMFNKLAFELFCIETSEDGDRGLMVSRVERCVTEELPKIRGTCIRRWKIAEWHGKLLLILTYFGGSECLGHIREVRVLEVNLSTNPVRFTEINSLHGDCIFISPCSSRTFRVCQYDGVEEDLIYFIDAQFSAYDNCAPVFVKFVYNMRDGTVAPFAAGILEEYLQVPKGRPLNPTWLFPSE</sequence>
<dbReference type="PANTHER" id="PTHR33110">
    <property type="entry name" value="F-BOX/KELCH-REPEAT PROTEIN-RELATED"/>
    <property type="match status" value="1"/>
</dbReference>
<dbReference type="Gene3D" id="1.20.1280.50">
    <property type="match status" value="1"/>
</dbReference>
<dbReference type="AlphaFoldDB" id="A0A811Q511"/>
<reference evidence="2" key="1">
    <citation type="submission" date="2020-10" db="EMBL/GenBank/DDBJ databases">
        <authorList>
            <person name="Han B."/>
            <person name="Lu T."/>
            <person name="Zhao Q."/>
            <person name="Huang X."/>
            <person name="Zhao Y."/>
        </authorList>
    </citation>
    <scope>NUCLEOTIDE SEQUENCE</scope>
</reference>
<dbReference type="EMBL" id="CAJGYO010000009">
    <property type="protein sequence ID" value="CAD6253310.1"/>
    <property type="molecule type" value="Genomic_DNA"/>
</dbReference>
<dbReference type="Proteomes" id="UP000604825">
    <property type="component" value="Unassembled WGS sequence"/>
</dbReference>
<dbReference type="PANTHER" id="PTHR33110:SF42">
    <property type="entry name" value="F-BOX DOMAIN-CONTAINING PROTEIN"/>
    <property type="match status" value="1"/>
</dbReference>
<evidence type="ECO:0000313" key="3">
    <source>
        <dbReference type="Proteomes" id="UP000604825"/>
    </source>
</evidence>